<evidence type="ECO:0000256" key="4">
    <source>
        <dbReference type="ARBA" id="ARBA00022679"/>
    </source>
</evidence>
<comment type="caution">
    <text evidence="11">The sequence shown here is derived from an EMBL/GenBank/DDBJ whole genome shotgun (WGS) entry which is preliminary data.</text>
</comment>
<organism evidence="11 12">
    <name type="scientific">Acromyrmex heyeri</name>
    <dbReference type="NCBI Taxonomy" id="230685"/>
    <lineage>
        <taxon>Eukaryota</taxon>
        <taxon>Metazoa</taxon>
        <taxon>Ecdysozoa</taxon>
        <taxon>Arthropoda</taxon>
        <taxon>Hexapoda</taxon>
        <taxon>Insecta</taxon>
        <taxon>Pterygota</taxon>
        <taxon>Neoptera</taxon>
        <taxon>Endopterygota</taxon>
        <taxon>Hymenoptera</taxon>
        <taxon>Apocrita</taxon>
        <taxon>Aculeata</taxon>
        <taxon>Formicoidea</taxon>
        <taxon>Formicidae</taxon>
        <taxon>Myrmicinae</taxon>
        <taxon>Acromyrmex</taxon>
    </lineage>
</organism>
<evidence type="ECO:0000259" key="9">
    <source>
        <dbReference type="Pfam" id="PF23659"/>
    </source>
</evidence>
<dbReference type="Pfam" id="PF25041">
    <property type="entry name" value="UFL1_C"/>
    <property type="match status" value="1"/>
</dbReference>
<evidence type="ECO:0000256" key="5">
    <source>
        <dbReference type="ARBA" id="ARBA00022786"/>
    </source>
</evidence>
<dbReference type="EMBL" id="JAANIB010005807">
    <property type="protein sequence ID" value="KAG5330851.1"/>
    <property type="molecule type" value="Genomic_DNA"/>
</dbReference>
<dbReference type="InterPro" id="IPR018611">
    <property type="entry name" value="Ufl1"/>
</dbReference>
<feature type="domain" description="E3 UFM1-protein ligase 1-like N-terminal" evidence="8">
    <location>
        <begin position="8"/>
        <end position="268"/>
    </location>
</feature>
<dbReference type="GO" id="GO:0061666">
    <property type="term" value="F:UFM1 ligase activity"/>
    <property type="evidence" value="ECO:0007669"/>
    <property type="project" value="InterPro"/>
</dbReference>
<evidence type="ECO:0000256" key="3">
    <source>
        <dbReference type="ARBA" id="ARBA00014160"/>
    </source>
</evidence>
<name>A0A836FCK6_9HYME</name>
<dbReference type="InterPro" id="IPR056579">
    <property type="entry name" value="Ufl1_N"/>
</dbReference>
<dbReference type="Pfam" id="PF09743">
    <property type="entry name" value="E3_UFM1_ligase"/>
    <property type="match status" value="1"/>
</dbReference>
<feature type="non-terminal residue" evidence="11">
    <location>
        <position position="1"/>
    </location>
</feature>
<accession>A0A836FCK6</accession>
<dbReference type="Pfam" id="PF23659">
    <property type="entry name" value="UFL1"/>
    <property type="match status" value="1"/>
</dbReference>
<evidence type="ECO:0000259" key="10">
    <source>
        <dbReference type="Pfam" id="PF25041"/>
    </source>
</evidence>
<dbReference type="PANTHER" id="PTHR31057">
    <property type="entry name" value="E3 UFM1-PROTEIN LIGASE 1"/>
    <property type="match status" value="1"/>
</dbReference>
<sequence>MSNMDWEEVKRLAADFQKAQLSSTLQKLSERNCIEIITTLVENKLLDIIFTNDGKEYVTSQHLGKEIKDELYIHGGKISLVDLAQILNVNLSQITKAVTEIEKHNKGLKVILGQLIDKSYISKIAEEINDKLVQHGCINVAELTLTYNLPSDFLLSVVEKELGKIIHAIQDSQDPKIFYTESFIARNKAKIKGALSAITKPTPLSAILGQCGVPERIFFSILDSLQEVKQVPGVVIGKQSGNSIYIPIIYSKSQNEWVENFYKQNGYLGKICDLQEFSRYFCALRDLIYLIFSYLIEYDALTRLGISDPSGFVKRHFPNENMVFLKSVAVGTVVTDQVDANIEEVIATGSFIDLYPLLPSVFSDEDAELVIKLATKKIRVNVHIFAKTVIVSEAFLQTLTKSLETVAEQKTRDMVVSGRWIQSIAENKLKSKSADLILESKVNKKEERRKKATIGKAGGGSQGRETKTKSTKKKYLQGKMQENDSDQDETRQTAVGRGEITVITIEEVKTEVMKDENVAVIEEMADELACYLQPKLNKFALTLAEQLAQSNKTTNLSEIGKRLNMLITNIRIFDKGIKHLDKADQAPLTKYLLKSLGIDFVTSIFKLAAQQNMLQVAENLTTETRQRLLLELPADVKEPLTVIHKTVMGDSVEDFLNNADRAMAACCLVLKKYDKKKERPQVHAHREALLEELNATQDPALTLHLVTSVLFTAVTQNALHMSGRHVTTVLAFLQQQLEPNTMSTLFTYHDLVLNLLSASDENVKMEAFKALEEGLMDIKNIANNFKQHIKMDKS</sequence>
<evidence type="ECO:0000256" key="7">
    <source>
        <dbReference type="SAM" id="MobiDB-lite"/>
    </source>
</evidence>
<keyword evidence="5" id="KW-0833">Ubl conjugation pathway</keyword>
<comment type="similarity">
    <text evidence="2">Belongs to the UFL1 family.</text>
</comment>
<evidence type="ECO:0000256" key="6">
    <source>
        <dbReference type="ARBA" id="ARBA00030452"/>
    </source>
</evidence>
<comment type="function">
    <text evidence="1">E3 UFM1-protein ligase that mediates ufmylation of target proteins.</text>
</comment>
<dbReference type="Pfam" id="PF25870">
    <property type="entry name" value="WHD_UFL1_5th"/>
    <property type="match status" value="1"/>
</dbReference>
<feature type="non-terminal residue" evidence="11">
    <location>
        <position position="794"/>
    </location>
</feature>
<keyword evidence="12" id="KW-1185">Reference proteome</keyword>
<evidence type="ECO:0000313" key="12">
    <source>
        <dbReference type="Proteomes" id="UP000670152"/>
    </source>
</evidence>
<dbReference type="GO" id="GO:1990592">
    <property type="term" value="P:protein K69-linked ufmylation"/>
    <property type="evidence" value="ECO:0007669"/>
    <property type="project" value="TreeGrafter"/>
</dbReference>
<evidence type="ECO:0000256" key="2">
    <source>
        <dbReference type="ARBA" id="ARBA00010789"/>
    </source>
</evidence>
<dbReference type="GO" id="GO:0005789">
    <property type="term" value="C:endoplasmic reticulum membrane"/>
    <property type="evidence" value="ECO:0007669"/>
    <property type="project" value="TreeGrafter"/>
</dbReference>
<dbReference type="Proteomes" id="UP000670152">
    <property type="component" value="Unassembled WGS sequence"/>
</dbReference>
<gene>
    <name evidence="11" type="ORF">G6Z77_0011527</name>
</gene>
<protein>
    <recommendedName>
        <fullName evidence="3">E3 UFM1-protein ligase 1 homolog</fullName>
    </recommendedName>
    <alternativeName>
        <fullName evidence="6">E3 UFM1-protein transferase 1 homolog</fullName>
    </alternativeName>
</protein>
<dbReference type="AlphaFoldDB" id="A0A836FCK6"/>
<keyword evidence="4" id="KW-0808">Transferase</keyword>
<proteinExistence type="inferred from homology"/>
<evidence type="ECO:0000256" key="1">
    <source>
        <dbReference type="ARBA" id="ARBA00003950"/>
    </source>
</evidence>
<evidence type="ECO:0000259" key="8">
    <source>
        <dbReference type="Pfam" id="PF09743"/>
    </source>
</evidence>
<evidence type="ECO:0000313" key="11">
    <source>
        <dbReference type="EMBL" id="KAG5330851.1"/>
    </source>
</evidence>
<dbReference type="InterPro" id="IPR056580">
    <property type="entry name" value="Ufl1_dom"/>
</dbReference>
<dbReference type="InterPro" id="IPR056761">
    <property type="entry name" value="Ufl1-like_C"/>
</dbReference>
<dbReference type="PANTHER" id="PTHR31057:SF0">
    <property type="entry name" value="E3 UFM1-PROTEIN LIGASE 1"/>
    <property type="match status" value="1"/>
</dbReference>
<dbReference type="GO" id="GO:0032434">
    <property type="term" value="P:regulation of proteasomal ubiquitin-dependent protein catabolic process"/>
    <property type="evidence" value="ECO:0007669"/>
    <property type="project" value="TreeGrafter"/>
</dbReference>
<feature type="domain" description="E3 UFM1-protein ligase 1-like" evidence="9">
    <location>
        <begin position="557"/>
        <end position="672"/>
    </location>
</feature>
<dbReference type="GO" id="GO:0016874">
    <property type="term" value="F:ligase activity"/>
    <property type="evidence" value="ECO:0007669"/>
    <property type="project" value="UniProtKB-KW"/>
</dbReference>
<feature type="region of interest" description="Disordered" evidence="7">
    <location>
        <begin position="448"/>
        <end position="492"/>
    </location>
</feature>
<dbReference type="GO" id="GO:0034976">
    <property type="term" value="P:response to endoplasmic reticulum stress"/>
    <property type="evidence" value="ECO:0007669"/>
    <property type="project" value="TreeGrafter"/>
</dbReference>
<feature type="domain" description="E3 UFM1-protein ligase-like C-terminal" evidence="10">
    <location>
        <begin position="678"/>
        <end position="766"/>
    </location>
</feature>
<dbReference type="OrthoDB" id="10258297at2759"/>
<keyword evidence="11" id="KW-0436">Ligase</keyword>
<reference evidence="11 12" key="1">
    <citation type="submission" date="2020-02" db="EMBL/GenBank/DDBJ databases">
        <title>Relaxed selection underlies rapid genomic changes in the transitions from sociality to social parasitism in ants.</title>
        <authorList>
            <person name="Bi X."/>
        </authorList>
    </citation>
    <scope>NUCLEOTIDE SEQUENCE [LARGE SCALE GENOMIC DNA]</scope>
    <source>
        <strain evidence="11">BGI-DK2014b</strain>
        <tissue evidence="11">Whole body</tissue>
    </source>
</reference>